<dbReference type="Pfam" id="PF00753">
    <property type="entry name" value="Lactamase_B"/>
    <property type="match status" value="1"/>
</dbReference>
<feature type="domain" description="Metallo-beta-lactamase" evidence="2">
    <location>
        <begin position="39"/>
        <end position="216"/>
    </location>
</feature>
<proteinExistence type="inferred from homology"/>
<comment type="caution">
    <text evidence="3">The sequence shown here is derived from an EMBL/GenBank/DDBJ whole genome shotgun (WGS) entry which is preliminary data.</text>
</comment>
<evidence type="ECO:0000313" key="4">
    <source>
        <dbReference type="Proteomes" id="UP001222770"/>
    </source>
</evidence>
<comment type="similarity">
    <text evidence="1">Belongs to the metallo-beta-lactamase superfamily. Class-B beta-lactamase family.</text>
</comment>
<dbReference type="SMART" id="SM00849">
    <property type="entry name" value="Lactamase_B"/>
    <property type="match status" value="1"/>
</dbReference>
<sequence length="302" mass="32913">MRVLPINDHLVAFYDGRPAEASVDQSKATWADHGANYVGVATYAVFSGDAALVYDAFPSTAQAQWVRDWLTRKGVRHFVLANSHWHLDHVGGNAVYADSTIMATEKTRQNLIANRAAIESGAYSGPPAVKPLVVPGVGLLAPATVTIGKVTVELRPVNIHSADGLVLFLPGDRLLLAGDTLEDTLTFVAEPESLGEQYRNLAAMKTWGFDHILPNHGNPAVIAKGGYTPALIDMTRTYIRRLAEHARDADILAQPIERFLPEALADGTVSLWWAYREAHGENLAKVSGYYKDHPLPDFGPEK</sequence>
<dbReference type="PANTHER" id="PTHR42951">
    <property type="entry name" value="METALLO-BETA-LACTAMASE DOMAIN-CONTAINING"/>
    <property type="match status" value="1"/>
</dbReference>
<name>A0ABT6CJN6_9SPHN</name>
<evidence type="ECO:0000313" key="3">
    <source>
        <dbReference type="EMBL" id="MDF8334006.1"/>
    </source>
</evidence>
<accession>A0ABT6CJN6</accession>
<dbReference type="EMBL" id="JAROCY010000011">
    <property type="protein sequence ID" value="MDF8334006.1"/>
    <property type="molecule type" value="Genomic_DNA"/>
</dbReference>
<evidence type="ECO:0000259" key="2">
    <source>
        <dbReference type="SMART" id="SM00849"/>
    </source>
</evidence>
<dbReference type="PANTHER" id="PTHR42951:SF4">
    <property type="entry name" value="ACYL-COENZYME A THIOESTERASE MBLAC2"/>
    <property type="match status" value="1"/>
</dbReference>
<dbReference type="SUPFAM" id="SSF56281">
    <property type="entry name" value="Metallo-hydrolase/oxidoreductase"/>
    <property type="match status" value="1"/>
</dbReference>
<dbReference type="InterPro" id="IPR050855">
    <property type="entry name" value="NDM-1-like"/>
</dbReference>
<keyword evidence="4" id="KW-1185">Reference proteome</keyword>
<gene>
    <name evidence="3" type="ORF">POM99_12395</name>
</gene>
<evidence type="ECO:0000256" key="1">
    <source>
        <dbReference type="ARBA" id="ARBA00005250"/>
    </source>
</evidence>
<dbReference type="Gene3D" id="3.60.15.10">
    <property type="entry name" value="Ribonuclease Z/Hydroxyacylglutathione hydrolase-like"/>
    <property type="match status" value="1"/>
</dbReference>
<reference evidence="3 4" key="1">
    <citation type="submission" date="2023-03" db="EMBL/GenBank/DDBJ databases">
        <title>Novosphingobium cyanobacteriorum sp. nov., isolated from a eutrophic reservoir during the Microcystis bloom period.</title>
        <authorList>
            <person name="Kang M."/>
            <person name="Le V."/>
            <person name="Ko S.-R."/>
            <person name="Lee S.-A."/>
            <person name="Ahn C.-Y."/>
        </authorList>
    </citation>
    <scope>NUCLEOTIDE SEQUENCE [LARGE SCALE GENOMIC DNA]</scope>
    <source>
        <strain evidence="3 4">HBC54</strain>
    </source>
</reference>
<dbReference type="InterPro" id="IPR036866">
    <property type="entry name" value="RibonucZ/Hydroxyglut_hydro"/>
</dbReference>
<dbReference type="RefSeq" id="WP_277278255.1">
    <property type="nucleotide sequence ID" value="NZ_JAROCY010000011.1"/>
</dbReference>
<dbReference type="InterPro" id="IPR001279">
    <property type="entry name" value="Metallo-B-lactamas"/>
</dbReference>
<organism evidence="3 4">
    <name type="scientific">Novosphingobium cyanobacteriorum</name>
    <dbReference type="NCBI Taxonomy" id="3024215"/>
    <lineage>
        <taxon>Bacteria</taxon>
        <taxon>Pseudomonadati</taxon>
        <taxon>Pseudomonadota</taxon>
        <taxon>Alphaproteobacteria</taxon>
        <taxon>Sphingomonadales</taxon>
        <taxon>Sphingomonadaceae</taxon>
        <taxon>Novosphingobium</taxon>
    </lineage>
</organism>
<protein>
    <submittedName>
        <fullName evidence="3">MBL fold metallo-hydrolase</fullName>
    </submittedName>
</protein>
<dbReference type="Proteomes" id="UP001222770">
    <property type="component" value="Unassembled WGS sequence"/>
</dbReference>